<sequence>MTTPRADALREDLLARLFEPAERWGWEFAPPHGAVPSPEAGQPPVYADPPGPYVAGLEHLRADSLGKIWKPITGGIFVLGGLAILGASVGLGLFTLLVGAAFFAWWYLPYRSADTKLKNIMDAYAAEVAQHRDDYRRVYGDWQRRVAHHDEAEQDRLASGLDFYPLDASTAPRVDVFGGTAAGWTSLLATGGASLLATGAGVLLVDLSELAVGAGLVMVANGAGVPAEVRELPRSLERLDPLAGLDPIDAAELLADAFDADRRGGSDPTLRAIDLSILRAVTRSISMPLTFSRLAAALRVVNSQSAAVDEGVFTAYEVQALQQGMFDLGQRDRIADQASFLGTELDTLAGRDAARPAELADPAELESAQTPWWGAPGLRVLATSSQGPGGARRKDLTDRVLIQVLLHRLRGRGRDGARDTLVIAGADHVGRQSLQALIKQAELARIRLVLLFEHLGDDAERLIGTGGSATIFMRLGNSREAALAADHIGKGHRFVLSQLTEQIGRNFNEGLSNTYGEQDGTAETKGKSGGRHFGGGGKGENSGWNESTTTSHSSTWSNTVNVSAGMSHTAGSTLQREKDYTVEPTVLQSLAPTAFILVGTGEGEARVRPGDCNPGVVLLPRVSGQAREITAGRTAPGPSYVNAGAQQIPAPQQGYQNPYGQRAYPGQPGYPQQGYPTGPHHQQPPPYGWPGQQR</sequence>
<dbReference type="AlphaFoldDB" id="A0A1V2ID28"/>
<evidence type="ECO:0000256" key="1">
    <source>
        <dbReference type="SAM" id="MobiDB-lite"/>
    </source>
</evidence>
<accession>A0A1V2ID28</accession>
<protein>
    <submittedName>
        <fullName evidence="3">Uncharacterized protein</fullName>
    </submittedName>
</protein>
<dbReference type="EMBL" id="MOMC01000019">
    <property type="protein sequence ID" value="ONH31074.1"/>
    <property type="molecule type" value="Genomic_DNA"/>
</dbReference>
<comment type="caution">
    <text evidence="3">The sequence shown here is derived from an EMBL/GenBank/DDBJ whole genome shotgun (WGS) entry which is preliminary data.</text>
</comment>
<keyword evidence="2" id="KW-0812">Transmembrane</keyword>
<feature type="compositionally biased region" description="Low complexity" evidence="1">
    <location>
        <begin position="643"/>
        <end position="681"/>
    </location>
</feature>
<name>A0A1V2ID28_9ACTN</name>
<dbReference type="RefSeq" id="WP_076816163.1">
    <property type="nucleotide sequence ID" value="NZ_MOMC01000019.1"/>
</dbReference>
<evidence type="ECO:0000313" key="3">
    <source>
        <dbReference type="EMBL" id="ONH31074.1"/>
    </source>
</evidence>
<evidence type="ECO:0000313" key="4">
    <source>
        <dbReference type="Proteomes" id="UP000188929"/>
    </source>
</evidence>
<keyword evidence="2" id="KW-0472">Membrane</keyword>
<feature type="compositionally biased region" description="Gly residues" evidence="1">
    <location>
        <begin position="531"/>
        <end position="540"/>
    </location>
</feature>
<gene>
    <name evidence="3" type="ORF">BL253_11125</name>
</gene>
<dbReference type="OrthoDB" id="3797687at2"/>
<feature type="compositionally biased region" description="Low complexity" evidence="1">
    <location>
        <begin position="541"/>
        <end position="559"/>
    </location>
</feature>
<evidence type="ECO:0000256" key="2">
    <source>
        <dbReference type="SAM" id="Phobius"/>
    </source>
</evidence>
<dbReference type="STRING" id="1834516.BL253_11125"/>
<feature type="transmembrane region" description="Helical" evidence="2">
    <location>
        <begin position="76"/>
        <end position="108"/>
    </location>
</feature>
<keyword evidence="4" id="KW-1185">Reference proteome</keyword>
<proteinExistence type="predicted"/>
<feature type="region of interest" description="Disordered" evidence="1">
    <location>
        <begin position="510"/>
        <end position="559"/>
    </location>
</feature>
<feature type="region of interest" description="Disordered" evidence="1">
    <location>
        <begin position="632"/>
        <end position="694"/>
    </location>
</feature>
<reference evidence="4" key="1">
    <citation type="submission" date="2016-10" db="EMBL/GenBank/DDBJ databases">
        <title>Frankia sp. NRRL B-16386 Genome sequencing.</title>
        <authorList>
            <person name="Ghodhbane-Gtari F."/>
            <person name="Swanson E."/>
            <person name="Gueddou A."/>
            <person name="Hezbri K."/>
            <person name="Ktari K."/>
            <person name="Nouioui I."/>
            <person name="Morris K."/>
            <person name="Simpson S."/>
            <person name="Abebe-Akele F."/>
            <person name="Thomas K."/>
            <person name="Gtari M."/>
            <person name="Tisa L.S."/>
        </authorList>
    </citation>
    <scope>NUCLEOTIDE SEQUENCE [LARGE SCALE GENOMIC DNA]</scope>
    <source>
        <strain evidence="4">NRRL B-16386</strain>
    </source>
</reference>
<dbReference type="Proteomes" id="UP000188929">
    <property type="component" value="Unassembled WGS sequence"/>
</dbReference>
<organism evidence="3 4">
    <name type="scientific">Pseudofrankia asymbiotica</name>
    <dbReference type="NCBI Taxonomy" id="1834516"/>
    <lineage>
        <taxon>Bacteria</taxon>
        <taxon>Bacillati</taxon>
        <taxon>Actinomycetota</taxon>
        <taxon>Actinomycetes</taxon>
        <taxon>Frankiales</taxon>
        <taxon>Frankiaceae</taxon>
        <taxon>Pseudofrankia</taxon>
    </lineage>
</organism>
<keyword evidence="2" id="KW-1133">Transmembrane helix</keyword>